<dbReference type="Proteomes" id="UP000217507">
    <property type="component" value="Chromosome"/>
</dbReference>
<dbReference type="Gene3D" id="2.130.10.10">
    <property type="entry name" value="YVTN repeat-like/Quinoprotein amine dehydrogenase"/>
    <property type="match status" value="1"/>
</dbReference>
<dbReference type="PANTHER" id="PTHR33490:SF6">
    <property type="entry name" value="SLL1049 PROTEIN"/>
    <property type="match status" value="1"/>
</dbReference>
<dbReference type="EMBL" id="AP018216">
    <property type="protein sequence ID" value="BAY69006.1"/>
    <property type="molecule type" value="Genomic_DNA"/>
</dbReference>
<protein>
    <recommendedName>
        <fullName evidence="1">Transglutaminase-like domain-containing protein</fullName>
    </recommendedName>
</protein>
<evidence type="ECO:0000259" key="1">
    <source>
        <dbReference type="SMART" id="SM00460"/>
    </source>
</evidence>
<dbReference type="Pfam" id="PF01841">
    <property type="entry name" value="Transglut_core"/>
    <property type="match status" value="1"/>
</dbReference>
<dbReference type="InterPro" id="IPR038765">
    <property type="entry name" value="Papain-like_cys_pep_sf"/>
</dbReference>
<dbReference type="SMART" id="SM00460">
    <property type="entry name" value="TGc"/>
    <property type="match status" value="1"/>
</dbReference>
<dbReference type="AlphaFoldDB" id="A0A1Z4KJ49"/>
<accession>A0A1Z4KJ49</accession>
<feature type="domain" description="Transglutaminase-like" evidence="1">
    <location>
        <begin position="420"/>
        <end position="490"/>
    </location>
</feature>
<proteinExistence type="predicted"/>
<dbReference type="SUPFAM" id="SSF54001">
    <property type="entry name" value="Cysteine proteinases"/>
    <property type="match status" value="1"/>
</dbReference>
<dbReference type="Gene3D" id="3.10.620.30">
    <property type="match status" value="1"/>
</dbReference>
<organism evidence="2 3">
    <name type="scientific">Trichormus variabilis NIES-23</name>
    <dbReference type="NCBI Taxonomy" id="1973479"/>
    <lineage>
        <taxon>Bacteria</taxon>
        <taxon>Bacillati</taxon>
        <taxon>Cyanobacteriota</taxon>
        <taxon>Cyanophyceae</taxon>
        <taxon>Nostocales</taxon>
        <taxon>Nostocaceae</taxon>
        <taxon>Trichormus</taxon>
    </lineage>
</organism>
<reference evidence="2 3" key="1">
    <citation type="submission" date="2017-06" db="EMBL/GenBank/DDBJ databases">
        <title>Genome sequencing of cyanobaciteial culture collection at National Institute for Environmental Studies (NIES).</title>
        <authorList>
            <person name="Hirose Y."/>
            <person name="Shimura Y."/>
            <person name="Fujisawa T."/>
            <person name="Nakamura Y."/>
            <person name="Kawachi M."/>
        </authorList>
    </citation>
    <scope>NUCLEOTIDE SEQUENCE [LARGE SCALE GENOMIC DNA]</scope>
    <source>
        <strain evidence="2 3">NIES-23</strain>
    </source>
</reference>
<dbReference type="PANTHER" id="PTHR33490">
    <property type="entry name" value="BLR5614 PROTEIN-RELATED"/>
    <property type="match status" value="1"/>
</dbReference>
<dbReference type="InterPro" id="IPR015943">
    <property type="entry name" value="WD40/YVTN_repeat-like_dom_sf"/>
</dbReference>
<sequence>MSFAPTSLTVSQMSGTRTIRPLTAATLCGIAFIQDRLIAIDSIKGHLLEIDPKTDNSKILNPHQAKEFTDVTGLAVWEDNLWVTRGNSVYVSKLSSLGLEHFVTLPYSADGVAVWESTVYVSCHRLGYILIFDRDTRKEITRFYAPGVGVENLVVNGNTLWVCDRTEQTVYSMDRATGEVIFSVLTPFESPTGIAVHLDAETGKENLYVAYASEEPYIRDNPNADPNHELTYRDRTFIHPLYYHHQPDKHYALSNGYLIEMSYAEEISPLEEVYIPEVEWRIALPSETERQKIRHIEPIGIPFTEEVIDGQRVALFKFDALVPGERHIFGWKALLEVRGIKYRITPKEVENIPELSPEFQERYLVDDDDLAMDTSIVRRAAEEAVGSETNLLRKMYSIRNYVYDELSYGIKPYIDTPDIVLERGIGSCGEYVGVLLALCRLNGIPCRTVGRYKCPPQAEQQGVPLQPDFNHVWLEFYIPGFGWLPMESNPDDLGRGSQYPTRFFMGLCWYHIEIGKGVSFETISSQGKRLTKDDIPIGDLAINHIRFTIVKELPDF</sequence>
<dbReference type="SUPFAM" id="SSF63825">
    <property type="entry name" value="YWTD domain"/>
    <property type="match status" value="1"/>
</dbReference>
<evidence type="ECO:0000313" key="3">
    <source>
        <dbReference type="Proteomes" id="UP000217507"/>
    </source>
</evidence>
<name>A0A1Z4KJ49_ANAVA</name>
<evidence type="ECO:0000313" key="2">
    <source>
        <dbReference type="EMBL" id="BAY69006.1"/>
    </source>
</evidence>
<dbReference type="InterPro" id="IPR002931">
    <property type="entry name" value="Transglutaminase-like"/>
</dbReference>
<gene>
    <name evidence="2" type="ORF">NIES23_17960</name>
</gene>